<dbReference type="Proteomes" id="UP000479531">
    <property type="component" value="Unassembled WGS sequence"/>
</dbReference>
<dbReference type="InterPro" id="IPR041147">
    <property type="entry name" value="GH38_C"/>
</dbReference>
<protein>
    <recommendedName>
        <fullName evidence="1">Glycosyl hydrolases family 38 C-terminal domain-containing protein</fullName>
    </recommendedName>
</protein>
<dbReference type="Proteomes" id="UP000478483">
    <property type="component" value="Unassembled WGS sequence"/>
</dbReference>
<dbReference type="EMBL" id="WNAJ01000018">
    <property type="protein sequence ID" value="MTR86077.1"/>
    <property type="molecule type" value="Genomic_DNA"/>
</dbReference>
<evidence type="ECO:0000313" key="5">
    <source>
        <dbReference type="Proteomes" id="UP000479531"/>
    </source>
</evidence>
<dbReference type="AlphaFoldDB" id="A0A6L6XE00"/>
<reference evidence="3 5" key="2">
    <citation type="submission" date="2019-10" db="EMBL/GenBank/DDBJ databases">
        <title>Roseburia spp. ameliorate alcoholic fatty liver via restoration of gut barrier function.</title>
        <authorList>
            <person name="Seo B."/>
            <person name="Ko G."/>
        </authorList>
    </citation>
    <scope>NUCLEOTIDE SEQUENCE [LARGE SCALE GENOMIC DNA]</scope>
    <source>
        <strain evidence="3 5">SNUG30017</strain>
    </source>
</reference>
<gene>
    <name evidence="3" type="ORF">GCK47_05040</name>
    <name evidence="2" type="ORF">GMD50_13700</name>
</gene>
<dbReference type="Gene3D" id="2.60.40.2220">
    <property type="match status" value="1"/>
</dbReference>
<evidence type="ECO:0000259" key="1">
    <source>
        <dbReference type="Pfam" id="PF17677"/>
    </source>
</evidence>
<comment type="caution">
    <text evidence="3">The sequence shown here is derived from an EMBL/GenBank/DDBJ whole genome shotgun (WGS) entry which is preliminary data.</text>
</comment>
<evidence type="ECO:0000313" key="2">
    <source>
        <dbReference type="EMBL" id="MTR86077.1"/>
    </source>
</evidence>
<evidence type="ECO:0000313" key="4">
    <source>
        <dbReference type="Proteomes" id="UP000478483"/>
    </source>
</evidence>
<dbReference type="Pfam" id="PF17677">
    <property type="entry name" value="Glyco_hydro38C2"/>
    <property type="match status" value="1"/>
</dbReference>
<dbReference type="EMBL" id="WGGT01000004">
    <property type="protein sequence ID" value="MVQ45083.1"/>
    <property type="molecule type" value="Genomic_DNA"/>
</dbReference>
<proteinExistence type="predicted"/>
<name>A0A6L6XE00_9FIRM</name>
<accession>A0A6L6XE00</accession>
<evidence type="ECO:0000313" key="3">
    <source>
        <dbReference type="EMBL" id="MVQ45083.1"/>
    </source>
</evidence>
<sequence>MLTGDVILRFCNLSDEETTVTVSQPEIFTYDLLEKDRLQKEENEIVLGKHEIRTIGWRG</sequence>
<reference evidence="2 4" key="1">
    <citation type="journal article" date="2019" name="Nat. Med.">
        <title>A library of human gut bacterial isolates paired with longitudinal multiomics data enables mechanistic microbiome research.</title>
        <authorList>
            <person name="Poyet M."/>
            <person name="Groussin M."/>
            <person name="Gibbons S.M."/>
            <person name="Avila-Pacheco J."/>
            <person name="Jiang X."/>
            <person name="Kearney S.M."/>
            <person name="Perrotta A.R."/>
            <person name="Berdy B."/>
            <person name="Zhao S."/>
            <person name="Lieberman T.D."/>
            <person name="Swanson P.K."/>
            <person name="Smith M."/>
            <person name="Roesemann S."/>
            <person name="Alexander J.E."/>
            <person name="Rich S.A."/>
            <person name="Livny J."/>
            <person name="Vlamakis H."/>
            <person name="Clish C."/>
            <person name="Bullock K."/>
            <person name="Deik A."/>
            <person name="Scott J."/>
            <person name="Pierce K.A."/>
            <person name="Xavier R.J."/>
            <person name="Alm E.J."/>
        </authorList>
    </citation>
    <scope>NUCLEOTIDE SEQUENCE [LARGE SCALE GENOMIC DNA]</scope>
    <source>
        <strain evidence="2 4">BIOML-A1</strain>
    </source>
</reference>
<feature type="domain" description="Glycosyl hydrolases family 38 C-terminal" evidence="1">
    <location>
        <begin position="4"/>
        <end position="55"/>
    </location>
</feature>
<organism evidence="3 5">
    <name type="scientific">Roseburia intestinalis</name>
    <dbReference type="NCBI Taxonomy" id="166486"/>
    <lineage>
        <taxon>Bacteria</taxon>
        <taxon>Bacillati</taxon>
        <taxon>Bacillota</taxon>
        <taxon>Clostridia</taxon>
        <taxon>Lachnospirales</taxon>
        <taxon>Lachnospiraceae</taxon>
        <taxon>Roseburia</taxon>
    </lineage>
</organism>